<comment type="caution">
    <text evidence="1">The sequence shown here is derived from an EMBL/GenBank/DDBJ whole genome shotgun (WGS) entry which is preliminary data.</text>
</comment>
<sequence length="111" mass="12358">MADKEDLKAVLEQVGKRQLSIEQVNNRIDKLEQNNHPTPAGGLNASASINNVPDQGRLTVPPQSVPVTGTLQPISRPTLTELETAFFARPYLMVSKCTIVRWASNRRQKEH</sequence>
<dbReference type="Proteomes" id="UP001283361">
    <property type="component" value="Unassembled WGS sequence"/>
</dbReference>
<dbReference type="EMBL" id="JAWDGP010004850">
    <property type="protein sequence ID" value="KAK3761740.1"/>
    <property type="molecule type" value="Genomic_DNA"/>
</dbReference>
<accession>A0AAE0Z363</accession>
<protein>
    <submittedName>
        <fullName evidence="1">Uncharacterized protein</fullName>
    </submittedName>
</protein>
<gene>
    <name evidence="1" type="ORF">RRG08_010357</name>
</gene>
<proteinExistence type="predicted"/>
<evidence type="ECO:0000313" key="1">
    <source>
        <dbReference type="EMBL" id="KAK3761740.1"/>
    </source>
</evidence>
<organism evidence="1 2">
    <name type="scientific">Elysia crispata</name>
    <name type="common">lettuce slug</name>
    <dbReference type="NCBI Taxonomy" id="231223"/>
    <lineage>
        <taxon>Eukaryota</taxon>
        <taxon>Metazoa</taxon>
        <taxon>Spiralia</taxon>
        <taxon>Lophotrochozoa</taxon>
        <taxon>Mollusca</taxon>
        <taxon>Gastropoda</taxon>
        <taxon>Heterobranchia</taxon>
        <taxon>Euthyneura</taxon>
        <taxon>Panpulmonata</taxon>
        <taxon>Sacoglossa</taxon>
        <taxon>Placobranchoidea</taxon>
        <taxon>Plakobranchidae</taxon>
        <taxon>Elysia</taxon>
    </lineage>
</organism>
<reference evidence="1" key="1">
    <citation type="journal article" date="2023" name="G3 (Bethesda)">
        <title>A reference genome for the long-term kleptoplast-retaining sea slug Elysia crispata morphotype clarki.</title>
        <authorList>
            <person name="Eastman K.E."/>
            <person name="Pendleton A.L."/>
            <person name="Shaikh M.A."/>
            <person name="Suttiyut T."/>
            <person name="Ogas R."/>
            <person name="Tomko P."/>
            <person name="Gavelis G."/>
            <person name="Widhalm J.R."/>
            <person name="Wisecaver J.H."/>
        </authorList>
    </citation>
    <scope>NUCLEOTIDE SEQUENCE</scope>
    <source>
        <strain evidence="1">ECLA1</strain>
    </source>
</reference>
<evidence type="ECO:0000313" key="2">
    <source>
        <dbReference type="Proteomes" id="UP001283361"/>
    </source>
</evidence>
<keyword evidence="2" id="KW-1185">Reference proteome</keyword>
<name>A0AAE0Z363_9GAST</name>
<dbReference type="AlphaFoldDB" id="A0AAE0Z363"/>